<dbReference type="Proteomes" id="UP001195941">
    <property type="component" value="Unassembled WGS sequence"/>
</dbReference>
<feature type="domain" description="TM2" evidence="6">
    <location>
        <begin position="11"/>
        <end position="55"/>
    </location>
</feature>
<feature type="transmembrane region" description="Helical" evidence="5">
    <location>
        <begin position="40"/>
        <end position="72"/>
    </location>
</feature>
<keyword evidence="3 5" id="KW-1133">Transmembrane helix</keyword>
<evidence type="ECO:0000259" key="6">
    <source>
        <dbReference type="Pfam" id="PF05154"/>
    </source>
</evidence>
<name>A0ABS5HSC6_9RHOB</name>
<reference evidence="7 8" key="1">
    <citation type="journal article" date="2021" name="Arch. Microbiol.">
        <title>Thalassobius aquimarinus sp. nov., isolated from the Sea of Japan seashore.</title>
        <authorList>
            <person name="Kurilenko V.V."/>
            <person name="Romanenko L.A."/>
            <person name="Chernysheva N.Y."/>
            <person name="Velansky P.V."/>
            <person name="Tekutyeva L.A."/>
            <person name="Isaeva M.P."/>
            <person name="Mikhailov V.V."/>
        </authorList>
    </citation>
    <scope>NUCLEOTIDE SEQUENCE [LARGE SCALE GENOMIC DNA]</scope>
    <source>
        <strain evidence="7 8">KMM 8518</strain>
    </source>
</reference>
<dbReference type="Pfam" id="PF05154">
    <property type="entry name" value="TM2"/>
    <property type="match status" value="1"/>
</dbReference>
<accession>A0ABS5HSC6</accession>
<gene>
    <name evidence="7" type="ORF">IT775_11495</name>
</gene>
<dbReference type="EMBL" id="JADMKU010000009">
    <property type="protein sequence ID" value="MBR9651746.1"/>
    <property type="molecule type" value="Genomic_DNA"/>
</dbReference>
<evidence type="ECO:0000313" key="8">
    <source>
        <dbReference type="Proteomes" id="UP001195941"/>
    </source>
</evidence>
<dbReference type="InterPro" id="IPR050932">
    <property type="entry name" value="TM2D1-3-like"/>
</dbReference>
<organism evidence="7 8">
    <name type="scientific">Thalassovita aquimarina</name>
    <dbReference type="NCBI Taxonomy" id="2785917"/>
    <lineage>
        <taxon>Bacteria</taxon>
        <taxon>Pseudomonadati</taxon>
        <taxon>Pseudomonadota</taxon>
        <taxon>Alphaproteobacteria</taxon>
        <taxon>Rhodobacterales</taxon>
        <taxon>Roseobacteraceae</taxon>
        <taxon>Thalassovita</taxon>
    </lineage>
</organism>
<sequence>MLVEQRVTNGRKSTGRTYLLWLFLGTLGVHRFYLGKTNSAIVMLAMTLLGLTTLVLYAGTFTLVPSGIWLALDAFLIPGMIQQDADALRLFFTSQFLTAE</sequence>
<proteinExistence type="predicted"/>
<dbReference type="PANTHER" id="PTHR21016:SF25">
    <property type="entry name" value="TM2 DOMAIN-CONTAINING PROTEIN DDB_G0277895-RELATED"/>
    <property type="match status" value="1"/>
</dbReference>
<dbReference type="PANTHER" id="PTHR21016">
    <property type="entry name" value="BETA-AMYLOID BINDING PROTEIN-RELATED"/>
    <property type="match status" value="1"/>
</dbReference>
<evidence type="ECO:0000256" key="5">
    <source>
        <dbReference type="SAM" id="Phobius"/>
    </source>
</evidence>
<comment type="caution">
    <text evidence="7">The sequence shown here is derived from an EMBL/GenBank/DDBJ whole genome shotgun (WGS) entry which is preliminary data.</text>
</comment>
<evidence type="ECO:0000256" key="1">
    <source>
        <dbReference type="ARBA" id="ARBA00004141"/>
    </source>
</evidence>
<feature type="transmembrane region" description="Helical" evidence="5">
    <location>
        <begin position="18"/>
        <end position="34"/>
    </location>
</feature>
<evidence type="ECO:0000256" key="3">
    <source>
        <dbReference type="ARBA" id="ARBA00022989"/>
    </source>
</evidence>
<keyword evidence="8" id="KW-1185">Reference proteome</keyword>
<dbReference type="InterPro" id="IPR007829">
    <property type="entry name" value="TM2"/>
</dbReference>
<keyword evidence="4 5" id="KW-0472">Membrane</keyword>
<evidence type="ECO:0000313" key="7">
    <source>
        <dbReference type="EMBL" id="MBR9651746.1"/>
    </source>
</evidence>
<evidence type="ECO:0000256" key="2">
    <source>
        <dbReference type="ARBA" id="ARBA00022692"/>
    </source>
</evidence>
<keyword evidence="2 5" id="KW-0812">Transmembrane</keyword>
<evidence type="ECO:0000256" key="4">
    <source>
        <dbReference type="ARBA" id="ARBA00023136"/>
    </source>
</evidence>
<protein>
    <submittedName>
        <fullName evidence="7">TM2 domain-containing protein</fullName>
    </submittedName>
</protein>
<comment type="subcellular location">
    <subcellularLocation>
        <location evidence="1">Membrane</location>
        <topology evidence="1">Multi-pass membrane protein</topology>
    </subcellularLocation>
</comment>